<evidence type="ECO:0000313" key="1">
    <source>
        <dbReference type="EMBL" id="VDN84460.1"/>
    </source>
</evidence>
<evidence type="ECO:0000313" key="2">
    <source>
        <dbReference type="Proteomes" id="UP000278627"/>
    </source>
</evidence>
<sequence length="89" mass="10307">MNRACRVKTVLSHHTGCSPTSLESLKELGNDSKATSCEVYLWKFDSMKALFIDRSNEQNWDTTVTDEILMHADIKQQSFFFMQFLQVLI</sequence>
<accession>A0A0N4T523</accession>
<reference evidence="3" key="1">
    <citation type="submission" date="2017-02" db="UniProtKB">
        <authorList>
            <consortium name="WormBaseParasite"/>
        </authorList>
    </citation>
    <scope>IDENTIFICATION</scope>
</reference>
<dbReference type="AlphaFoldDB" id="A0A0N4T523"/>
<evidence type="ECO:0000313" key="3">
    <source>
        <dbReference type="WBParaSite" id="BPAG_0000330401-mRNA-1"/>
    </source>
</evidence>
<organism evidence="3">
    <name type="scientific">Brugia pahangi</name>
    <name type="common">Filarial nematode worm</name>
    <dbReference type="NCBI Taxonomy" id="6280"/>
    <lineage>
        <taxon>Eukaryota</taxon>
        <taxon>Metazoa</taxon>
        <taxon>Ecdysozoa</taxon>
        <taxon>Nematoda</taxon>
        <taxon>Chromadorea</taxon>
        <taxon>Rhabditida</taxon>
        <taxon>Spirurina</taxon>
        <taxon>Spiruromorpha</taxon>
        <taxon>Filarioidea</taxon>
        <taxon>Onchocercidae</taxon>
        <taxon>Brugia</taxon>
    </lineage>
</organism>
<dbReference type="WBParaSite" id="BPAG_0000330401-mRNA-1">
    <property type="protein sequence ID" value="BPAG_0000330401-mRNA-1"/>
    <property type="gene ID" value="BPAG_0000330401"/>
</dbReference>
<dbReference type="EMBL" id="UZAD01000838">
    <property type="protein sequence ID" value="VDN84460.1"/>
    <property type="molecule type" value="Genomic_DNA"/>
</dbReference>
<keyword evidence="2" id="KW-1185">Reference proteome</keyword>
<name>A0A0N4T523_BRUPA</name>
<proteinExistence type="predicted"/>
<protein>
    <submittedName>
        <fullName evidence="3">WD_REPEATS_REGION domain-containing protein</fullName>
    </submittedName>
</protein>
<dbReference type="Proteomes" id="UP000278627">
    <property type="component" value="Unassembled WGS sequence"/>
</dbReference>
<gene>
    <name evidence="1" type="ORF">BPAG_LOCUS3274</name>
</gene>
<reference evidence="1 2" key="2">
    <citation type="submission" date="2018-11" db="EMBL/GenBank/DDBJ databases">
        <authorList>
            <consortium name="Pathogen Informatics"/>
        </authorList>
    </citation>
    <scope>NUCLEOTIDE SEQUENCE [LARGE SCALE GENOMIC DNA]</scope>
</reference>